<comment type="similarity">
    <text evidence="1">In the C-terminal section; belongs to the transposase 35 family.</text>
</comment>
<proteinExistence type="inferred from homology"/>
<evidence type="ECO:0000259" key="9">
    <source>
        <dbReference type="Pfam" id="PF01385"/>
    </source>
</evidence>
<dbReference type="InterPro" id="IPR051399">
    <property type="entry name" value="RNA-guided_DNA_endo/Transpos"/>
</dbReference>
<accession>A0ABS1H3Z1</accession>
<keyword evidence="13" id="KW-1185">Reference proteome</keyword>
<keyword evidence="6" id="KW-0238">DNA-binding</keyword>
<gene>
    <name evidence="12" type="ORF">JFL43_03170</name>
</gene>
<evidence type="ECO:0000259" key="10">
    <source>
        <dbReference type="Pfam" id="PF07282"/>
    </source>
</evidence>
<dbReference type="NCBIfam" id="NF040570">
    <property type="entry name" value="guided_TnpB"/>
    <property type="match status" value="1"/>
</dbReference>
<dbReference type="InterPro" id="IPR021027">
    <property type="entry name" value="Transposase_put_HTH"/>
</dbReference>
<evidence type="ECO:0000256" key="5">
    <source>
        <dbReference type="ARBA" id="ARBA00022833"/>
    </source>
</evidence>
<dbReference type="NCBIfam" id="TIGR01766">
    <property type="entry name" value="IS200/IS605 family accessory protein TnpB-like domain"/>
    <property type="match status" value="1"/>
</dbReference>
<protein>
    <submittedName>
        <fullName evidence="12">Transposase</fullName>
    </submittedName>
</protein>
<dbReference type="Pfam" id="PF12323">
    <property type="entry name" value="HTH_OrfB_IS605"/>
    <property type="match status" value="1"/>
</dbReference>
<dbReference type="RefSeq" id="WP_200747888.1">
    <property type="nucleotide sequence ID" value="NZ_JAEOAH010000003.1"/>
</dbReference>
<evidence type="ECO:0000256" key="8">
    <source>
        <dbReference type="SAM" id="Coils"/>
    </source>
</evidence>
<feature type="coiled-coil region" evidence="8">
    <location>
        <begin position="198"/>
        <end position="225"/>
    </location>
</feature>
<dbReference type="Pfam" id="PF01385">
    <property type="entry name" value="OrfB_IS605"/>
    <property type="match status" value="1"/>
</dbReference>
<evidence type="ECO:0000256" key="1">
    <source>
        <dbReference type="ARBA" id="ARBA00008761"/>
    </source>
</evidence>
<reference evidence="12 13" key="1">
    <citation type="submission" date="2020-12" db="EMBL/GenBank/DDBJ databases">
        <title>YIM B01967 draft genome.</title>
        <authorList>
            <person name="Yan X."/>
        </authorList>
    </citation>
    <scope>NUCLEOTIDE SEQUENCE [LARGE SCALE GENOMIC DNA]</scope>
    <source>
        <strain evidence="12 13">YIM B01967</strain>
    </source>
</reference>
<dbReference type="EMBL" id="JAEOAH010000003">
    <property type="protein sequence ID" value="MBK3493872.1"/>
    <property type="molecule type" value="Genomic_DNA"/>
</dbReference>
<keyword evidence="8" id="KW-0175">Coiled coil</keyword>
<evidence type="ECO:0000256" key="4">
    <source>
        <dbReference type="ARBA" id="ARBA00022723"/>
    </source>
</evidence>
<feature type="domain" description="Probable transposase IS891/IS1136/IS1341" evidence="9">
    <location>
        <begin position="167"/>
        <end position="289"/>
    </location>
</feature>
<organism evidence="12 13">
    <name type="scientific">Viridibacillus soli</name>
    <dbReference type="NCBI Taxonomy" id="2798301"/>
    <lineage>
        <taxon>Bacteria</taxon>
        <taxon>Bacillati</taxon>
        <taxon>Bacillota</taxon>
        <taxon>Bacilli</taxon>
        <taxon>Bacillales</taxon>
        <taxon>Caryophanaceae</taxon>
        <taxon>Viridibacillus</taxon>
    </lineage>
</organism>
<keyword evidence="7" id="KW-0233">DNA recombination</keyword>
<feature type="domain" description="Transposase putative helix-turn-helix" evidence="11">
    <location>
        <begin position="2"/>
        <end position="46"/>
    </location>
</feature>
<evidence type="ECO:0000256" key="2">
    <source>
        <dbReference type="ARBA" id="ARBA00011044"/>
    </source>
</evidence>
<keyword evidence="4" id="KW-0479">Metal-binding</keyword>
<comment type="similarity">
    <text evidence="2">In the N-terminal section; belongs to the transposase 2 family.</text>
</comment>
<evidence type="ECO:0000256" key="6">
    <source>
        <dbReference type="ARBA" id="ARBA00023125"/>
    </source>
</evidence>
<dbReference type="PANTHER" id="PTHR30405">
    <property type="entry name" value="TRANSPOSASE"/>
    <property type="match status" value="1"/>
</dbReference>
<name>A0ABS1H3Z1_9BACL</name>
<evidence type="ECO:0000256" key="3">
    <source>
        <dbReference type="ARBA" id="ARBA00022578"/>
    </source>
</evidence>
<comment type="caution">
    <text evidence="12">The sequence shown here is derived from an EMBL/GenBank/DDBJ whole genome shotgun (WGS) entry which is preliminary data.</text>
</comment>
<sequence>MILTNRIRLRPTPEQESALWKSTGTARWVYNWSLARQEENHKKGNKFISDNDLRKEITQIKKQDDFIWLGEVSNNVAKQAVKDACDAYKKFFKGLADKPRFKSRKKSKPSFYNDNLKLKSKPNKLVLIEKIGWVKTSEQLSIDIKYMNPRVGFDGKYWYLTVGIEQEVVKPELTDVVVGIDLGVKDLAICSDGKVFKNINKTQAVRKTEKQLRRLQRRASRKYEMNKEGNRFVKTSNLIKIEKQIRHLHRRLTSIRDNYIHQTTNTIVKTKPCKVVMEDLNVSGMMKNRHLSKAIQKQKWYEFIRQMKYKCEKNGIEFMQVSRFYPSSKMCSNCGDIKSDLKLSDRLYSCECGLEIDRDLNATLNLANYKN</sequence>
<evidence type="ECO:0000259" key="11">
    <source>
        <dbReference type="Pfam" id="PF12323"/>
    </source>
</evidence>
<keyword evidence="5" id="KW-0862">Zinc</keyword>
<dbReference type="InterPro" id="IPR001959">
    <property type="entry name" value="Transposase"/>
</dbReference>
<evidence type="ECO:0000256" key="7">
    <source>
        <dbReference type="ARBA" id="ARBA00023172"/>
    </source>
</evidence>
<dbReference type="Pfam" id="PF07282">
    <property type="entry name" value="Cas12f1-like_TNB"/>
    <property type="match status" value="1"/>
</dbReference>
<evidence type="ECO:0000313" key="13">
    <source>
        <dbReference type="Proteomes" id="UP000618943"/>
    </source>
</evidence>
<keyword evidence="3" id="KW-0815">Transposition</keyword>
<feature type="domain" description="Cas12f1-like TNB" evidence="10">
    <location>
        <begin position="300"/>
        <end position="366"/>
    </location>
</feature>
<dbReference type="Proteomes" id="UP000618943">
    <property type="component" value="Unassembled WGS sequence"/>
</dbReference>
<dbReference type="PANTHER" id="PTHR30405:SF25">
    <property type="entry name" value="RNA-GUIDED DNA ENDONUCLEASE INSQ-RELATED"/>
    <property type="match status" value="1"/>
</dbReference>
<dbReference type="InterPro" id="IPR010095">
    <property type="entry name" value="Cas12f1-like_TNB"/>
</dbReference>
<evidence type="ECO:0000313" key="12">
    <source>
        <dbReference type="EMBL" id="MBK3493872.1"/>
    </source>
</evidence>